<evidence type="ECO:0000313" key="1">
    <source>
        <dbReference type="EMBL" id="GAG98339.1"/>
    </source>
</evidence>
<name>X1BRH0_9ZZZZ</name>
<dbReference type="AlphaFoldDB" id="X1BRH0"/>
<proteinExistence type="predicted"/>
<gene>
    <name evidence="1" type="ORF">S01H4_39309</name>
</gene>
<reference evidence="1" key="1">
    <citation type="journal article" date="2014" name="Front. Microbiol.">
        <title>High frequency of phylogenetically diverse reductive dehalogenase-homologous genes in deep subseafloor sedimentary metagenomes.</title>
        <authorList>
            <person name="Kawai M."/>
            <person name="Futagami T."/>
            <person name="Toyoda A."/>
            <person name="Takaki Y."/>
            <person name="Nishi S."/>
            <person name="Hori S."/>
            <person name="Arai W."/>
            <person name="Tsubouchi T."/>
            <person name="Morono Y."/>
            <person name="Uchiyama I."/>
            <person name="Ito T."/>
            <person name="Fujiyama A."/>
            <person name="Inagaki F."/>
            <person name="Takami H."/>
        </authorList>
    </citation>
    <scope>NUCLEOTIDE SEQUENCE</scope>
    <source>
        <strain evidence="1">Expedition CK06-06</strain>
    </source>
</reference>
<protein>
    <submittedName>
        <fullName evidence="1">Uncharacterized protein</fullName>
    </submittedName>
</protein>
<organism evidence="1">
    <name type="scientific">marine sediment metagenome</name>
    <dbReference type="NCBI Taxonomy" id="412755"/>
    <lineage>
        <taxon>unclassified sequences</taxon>
        <taxon>metagenomes</taxon>
        <taxon>ecological metagenomes</taxon>
    </lineage>
</organism>
<sequence length="42" mass="4579">MSDAVAGITKLDKVIGVKKAVWSTAQFKRVFQVGQRGVDESQ</sequence>
<dbReference type="EMBL" id="BART01021279">
    <property type="protein sequence ID" value="GAG98339.1"/>
    <property type="molecule type" value="Genomic_DNA"/>
</dbReference>
<comment type="caution">
    <text evidence="1">The sequence shown here is derived from an EMBL/GenBank/DDBJ whole genome shotgun (WGS) entry which is preliminary data.</text>
</comment>
<accession>X1BRH0</accession>